<keyword evidence="9" id="KW-0411">Iron-sulfur</keyword>
<dbReference type="Proteomes" id="UP000257323">
    <property type="component" value="Unassembled WGS sequence"/>
</dbReference>
<dbReference type="EC" id="4.3.1.17" evidence="4"/>
<comment type="cofactor">
    <cofactor evidence="1">
        <name>[4Fe-4S] cluster</name>
        <dbReference type="ChEBI" id="CHEBI:49883"/>
    </cofactor>
</comment>
<evidence type="ECO:0000256" key="7">
    <source>
        <dbReference type="ARBA" id="ARBA00022723"/>
    </source>
</evidence>
<evidence type="ECO:0000256" key="11">
    <source>
        <dbReference type="ARBA" id="ARBA00049406"/>
    </source>
</evidence>
<dbReference type="AlphaFoldDB" id="A0A3E2BKK5"/>
<name>A0A3E2BKK5_9BACT</name>
<reference evidence="13 14" key="1">
    <citation type="submission" date="2018-08" db="EMBL/GenBank/DDBJ databases">
        <title>Genome analysis of the thermophilic bacterium of the candidate phylum Aminicenantes from deep subsurface aquifer revealed its physiology and ecological role.</title>
        <authorList>
            <person name="Kadnikov V.V."/>
            <person name="Mardanov A.V."/>
            <person name="Beletsky A.V."/>
            <person name="Karnachuk O.V."/>
            <person name="Ravin N.V."/>
        </authorList>
    </citation>
    <scope>NUCLEOTIDE SEQUENCE [LARGE SCALE GENOMIC DNA]</scope>
    <source>
        <strain evidence="13">BY38</strain>
    </source>
</reference>
<dbReference type="EMBL" id="QUAH01000011">
    <property type="protein sequence ID" value="RFT15268.1"/>
    <property type="molecule type" value="Genomic_DNA"/>
</dbReference>
<dbReference type="GO" id="GO:0046872">
    <property type="term" value="F:metal ion binding"/>
    <property type="evidence" value="ECO:0007669"/>
    <property type="project" value="UniProtKB-KW"/>
</dbReference>
<keyword evidence="8" id="KW-0408">Iron</keyword>
<evidence type="ECO:0000256" key="10">
    <source>
        <dbReference type="ARBA" id="ARBA00023239"/>
    </source>
</evidence>
<evidence type="ECO:0000256" key="4">
    <source>
        <dbReference type="ARBA" id="ARBA00012093"/>
    </source>
</evidence>
<organism evidence="13 14">
    <name type="scientific">Candidatus Saccharicenans subterraneus</name>
    <dbReference type="NCBI Taxonomy" id="2508984"/>
    <lineage>
        <taxon>Bacteria</taxon>
        <taxon>Candidatus Aminicenantota</taxon>
        <taxon>Candidatus Aminicenantia</taxon>
        <taxon>Candidatus Aminicenantales</taxon>
        <taxon>Candidatus Saccharicenantaceae</taxon>
        <taxon>Candidatus Saccharicenans</taxon>
    </lineage>
</organism>
<dbReference type="InterPro" id="IPR051318">
    <property type="entry name" value="Fe-S_L-Ser"/>
</dbReference>
<dbReference type="Gene3D" id="3.30.1330.90">
    <property type="entry name" value="D-3-phosphoglycerate dehydrogenase, domain 3"/>
    <property type="match status" value="1"/>
</dbReference>
<evidence type="ECO:0000256" key="3">
    <source>
        <dbReference type="ARBA" id="ARBA00008636"/>
    </source>
</evidence>
<evidence type="ECO:0000256" key="2">
    <source>
        <dbReference type="ARBA" id="ARBA00004742"/>
    </source>
</evidence>
<dbReference type="PANTHER" id="PTHR30182">
    <property type="entry name" value="L-SERINE DEHYDRATASE"/>
    <property type="match status" value="1"/>
</dbReference>
<dbReference type="GO" id="GO:0051539">
    <property type="term" value="F:4 iron, 4 sulfur cluster binding"/>
    <property type="evidence" value="ECO:0007669"/>
    <property type="project" value="UniProtKB-KW"/>
</dbReference>
<evidence type="ECO:0000313" key="13">
    <source>
        <dbReference type="EMBL" id="RFT15268.1"/>
    </source>
</evidence>
<dbReference type="SUPFAM" id="SSF143548">
    <property type="entry name" value="Serine metabolism enzymes domain"/>
    <property type="match status" value="1"/>
</dbReference>
<sequence length="517" mass="55292">MKDISIFNQVIGPVMRGPSSSHTAGAYFIGKIARSLLGDKVKQVEIAFDPGGSYARTYREQAADLSFACGIMGIELGDDRFFQALELAREAGLEIEFRVRTLDHPAHPNTTDIELISEKGDRLRLRAASVGGGSVEITRIEDWEVYFTGTFYELAIEAGAEVAQKIENILNTMAALLDKPGAQKKNNRVLLSVRSRQAFPPEFLSEIGRMPGVTRLWKIEPICPVVKKEPIFRSAADMVRLARERELSLGELALEYESEVLGLSREEVMLEARRRFEIMQRAVHLGLELEDERIQLLKPSAGKIFRLEKEGKLPGGGLCLRAAARAMAVMHINGKRGVVCAAPTGGSAGTLPGVLVTLLEDEGMSLERVLLALLAAGAVGVIVDSRATFAAEVAGCQVEIGAAGAMAAAAVVDAYGGNAEQAADASAIAFQNIMGSVCDLVQGKVEIPCHTRNALGAANAFLCAGLIMGGYENPINLDETIDAVYATGKMLPPELRCTALGGLAVCPSALKLGQNDL</sequence>
<dbReference type="PANTHER" id="PTHR30182:SF1">
    <property type="entry name" value="L-SERINE DEHYDRATASE 1"/>
    <property type="match status" value="1"/>
</dbReference>
<protein>
    <recommendedName>
        <fullName evidence="4">L-serine ammonia-lyase</fullName>
        <ecNumber evidence="4">4.3.1.17</ecNumber>
    </recommendedName>
</protein>
<keyword evidence="6" id="KW-0004">4Fe-4S</keyword>
<keyword evidence="7" id="KW-0479">Metal-binding</keyword>
<keyword evidence="5" id="KW-0312">Gluconeogenesis</keyword>
<evidence type="ECO:0000256" key="5">
    <source>
        <dbReference type="ARBA" id="ARBA00022432"/>
    </source>
</evidence>
<comment type="similarity">
    <text evidence="3">Belongs to the iron-sulfur dependent L-serine dehydratase family.</text>
</comment>
<evidence type="ECO:0000259" key="12">
    <source>
        <dbReference type="Pfam" id="PF03313"/>
    </source>
</evidence>
<dbReference type="InterPro" id="IPR029009">
    <property type="entry name" value="ASB_dom_sf"/>
</dbReference>
<dbReference type="Pfam" id="PF03313">
    <property type="entry name" value="SDH_alpha"/>
    <property type="match status" value="1"/>
</dbReference>
<dbReference type="InterPro" id="IPR005130">
    <property type="entry name" value="Ser_deHydtase-like_asu"/>
</dbReference>
<keyword evidence="10" id="KW-0456">Lyase</keyword>
<gene>
    <name evidence="13" type="ORF">OP8BY_0563</name>
</gene>
<feature type="domain" description="Serine dehydratase-like alpha subunit" evidence="12">
    <location>
        <begin position="245"/>
        <end position="504"/>
    </location>
</feature>
<accession>A0A3E2BKK5</accession>
<evidence type="ECO:0000256" key="6">
    <source>
        <dbReference type="ARBA" id="ARBA00022485"/>
    </source>
</evidence>
<evidence type="ECO:0000256" key="9">
    <source>
        <dbReference type="ARBA" id="ARBA00023014"/>
    </source>
</evidence>
<evidence type="ECO:0000313" key="14">
    <source>
        <dbReference type="Proteomes" id="UP000257323"/>
    </source>
</evidence>
<comment type="catalytic activity">
    <reaction evidence="11">
        <text>L-serine = pyruvate + NH4(+)</text>
        <dbReference type="Rhea" id="RHEA:19169"/>
        <dbReference type="ChEBI" id="CHEBI:15361"/>
        <dbReference type="ChEBI" id="CHEBI:28938"/>
        <dbReference type="ChEBI" id="CHEBI:33384"/>
        <dbReference type="EC" id="4.3.1.17"/>
    </reaction>
</comment>
<comment type="caution">
    <text evidence="13">The sequence shown here is derived from an EMBL/GenBank/DDBJ whole genome shotgun (WGS) entry which is preliminary data.</text>
</comment>
<evidence type="ECO:0000256" key="1">
    <source>
        <dbReference type="ARBA" id="ARBA00001966"/>
    </source>
</evidence>
<proteinExistence type="inferred from homology"/>
<dbReference type="GO" id="GO:0006094">
    <property type="term" value="P:gluconeogenesis"/>
    <property type="evidence" value="ECO:0007669"/>
    <property type="project" value="UniProtKB-KW"/>
</dbReference>
<comment type="pathway">
    <text evidence="2">Carbohydrate biosynthesis; gluconeogenesis.</text>
</comment>
<dbReference type="GO" id="GO:0003941">
    <property type="term" value="F:L-serine ammonia-lyase activity"/>
    <property type="evidence" value="ECO:0007669"/>
    <property type="project" value="UniProtKB-EC"/>
</dbReference>
<evidence type="ECO:0000256" key="8">
    <source>
        <dbReference type="ARBA" id="ARBA00023004"/>
    </source>
</evidence>